<keyword evidence="1" id="KW-0812">Transmembrane</keyword>
<sequence>MTDTTALAPSRPLFEITGFKFRLWPILLAAILMQLMLWPAREAARWLFKHQAGWFHHQVWAFVGLAELFQIAVGLMAVLVMRRCLPQADPYLRWPPQRSYAGLAVLIGIGMALLMLVADYWPQLLSRTAPQGGYEMTALGIPGWLAVMFVAGPNEEIIFRGVLVGMLTVLVPGRVRLAQFEIPVSGVIVSLLFGAAHYGSFFQDPLYQAIAQQLYAFLFGLTYVWLMERSRSLLAPMIAHGLGDLLEVGAVMLLSVAWA</sequence>
<dbReference type="AlphaFoldDB" id="A0A127PBT7"/>
<feature type="transmembrane region" description="Helical" evidence="1">
    <location>
        <begin position="206"/>
        <end position="226"/>
    </location>
</feature>
<evidence type="ECO:0000256" key="1">
    <source>
        <dbReference type="SAM" id="Phobius"/>
    </source>
</evidence>
<evidence type="ECO:0000313" key="4">
    <source>
        <dbReference type="Proteomes" id="UP000072421"/>
    </source>
</evidence>
<dbReference type="Pfam" id="PF02517">
    <property type="entry name" value="Rce1-like"/>
    <property type="match status" value="1"/>
</dbReference>
<feature type="transmembrane region" description="Helical" evidence="1">
    <location>
        <begin position="59"/>
        <end position="80"/>
    </location>
</feature>
<keyword evidence="3" id="KW-0378">Hydrolase</keyword>
<name>A0A127PBT7_9BURK</name>
<dbReference type="InterPro" id="IPR003675">
    <property type="entry name" value="Rce1/LyrA-like_dom"/>
</dbReference>
<feature type="transmembrane region" description="Helical" evidence="1">
    <location>
        <begin position="21"/>
        <end position="38"/>
    </location>
</feature>
<dbReference type="GO" id="GO:0006508">
    <property type="term" value="P:proteolysis"/>
    <property type="evidence" value="ECO:0007669"/>
    <property type="project" value="UniProtKB-KW"/>
</dbReference>
<dbReference type="GO" id="GO:0080120">
    <property type="term" value="P:CAAX-box protein maturation"/>
    <property type="evidence" value="ECO:0007669"/>
    <property type="project" value="UniProtKB-ARBA"/>
</dbReference>
<evidence type="ECO:0000259" key="2">
    <source>
        <dbReference type="Pfam" id="PF02517"/>
    </source>
</evidence>
<reference evidence="3 4" key="1">
    <citation type="submission" date="2015-11" db="EMBL/GenBank/DDBJ databases">
        <title>Exploring the genomic traits of fungus-feeding bacterial genus Collimonas.</title>
        <authorList>
            <person name="Song C."/>
            <person name="Schmidt R."/>
            <person name="de Jager V."/>
            <person name="Krzyzanowska D."/>
            <person name="Jongedijk E."/>
            <person name="Cankar K."/>
            <person name="Beekwilder J."/>
            <person name="van Veen A."/>
            <person name="de Boer W."/>
            <person name="van Veen J.A."/>
            <person name="Garbeva P."/>
        </authorList>
    </citation>
    <scope>NUCLEOTIDE SEQUENCE [LARGE SCALE GENOMIC DNA]</scope>
    <source>
        <strain evidence="3 4">Ter6</strain>
    </source>
</reference>
<dbReference type="GO" id="GO:0004175">
    <property type="term" value="F:endopeptidase activity"/>
    <property type="evidence" value="ECO:0007669"/>
    <property type="project" value="UniProtKB-ARBA"/>
</dbReference>
<keyword evidence="1" id="KW-1133">Transmembrane helix</keyword>
<dbReference type="Proteomes" id="UP000072421">
    <property type="component" value="Chromosome"/>
</dbReference>
<evidence type="ECO:0000313" key="3">
    <source>
        <dbReference type="EMBL" id="AMO95238.1"/>
    </source>
</evidence>
<dbReference type="PATRIC" id="fig|158899.10.peg.2563"/>
<dbReference type="RefSeq" id="WP_061540098.1">
    <property type="nucleotide sequence ID" value="NZ_CP013232.1"/>
</dbReference>
<keyword evidence="3" id="KW-0645">Protease</keyword>
<accession>A0A127PBT7</accession>
<organism evidence="3">
    <name type="scientific">Collimonas fungivorans</name>
    <dbReference type="NCBI Taxonomy" id="158899"/>
    <lineage>
        <taxon>Bacteria</taxon>
        <taxon>Pseudomonadati</taxon>
        <taxon>Pseudomonadota</taxon>
        <taxon>Betaproteobacteria</taxon>
        <taxon>Burkholderiales</taxon>
        <taxon>Oxalobacteraceae</taxon>
        <taxon>Collimonas</taxon>
    </lineage>
</organism>
<keyword evidence="1" id="KW-0472">Membrane</keyword>
<dbReference type="OrthoDB" id="9782250at2"/>
<feature type="transmembrane region" description="Helical" evidence="1">
    <location>
        <begin position="100"/>
        <end position="121"/>
    </location>
</feature>
<gene>
    <name evidence="3" type="ORF">CFter6_2568</name>
</gene>
<dbReference type="EMBL" id="CP013232">
    <property type="protein sequence ID" value="AMO95238.1"/>
    <property type="molecule type" value="Genomic_DNA"/>
</dbReference>
<proteinExistence type="predicted"/>
<feature type="transmembrane region" description="Helical" evidence="1">
    <location>
        <begin position="182"/>
        <end position="200"/>
    </location>
</feature>
<protein>
    <submittedName>
        <fullName evidence="3">CAAX protease self-immunity family protein</fullName>
    </submittedName>
</protein>
<feature type="domain" description="CAAX prenyl protease 2/Lysostaphin resistance protein A-like" evidence="2">
    <location>
        <begin position="141"/>
        <end position="245"/>
    </location>
</feature>